<sequence>MKTLGRDITETNVENKEKFDNTHIYSTSKTTIAYSSILIFDTKTHSEKEKKIKIPLLDFGTCIINLPNFKLFCYGSSIISKGFACIIDTINLSYKLLPSVSNSVQAEGVYYENKVYVFGGYKFNNSPLEHTFDFSKNQWFTISALPVDSIKCSCIVFNKKILISGSKHSCIYLYDFNIDSYTIIPQSKISLRAGICKFLVTDKIRAYAIGQLGAIYESEILDEYSWKKVKDIYDVSFYYDKMSYVLYGNHAYFWISIQFHHDYYRFNLDTKTFERVQINNCVIF</sequence>
<reference evidence="1" key="1">
    <citation type="submission" date="2021-09" db="EMBL/GenBank/DDBJ databases">
        <authorList>
            <consortium name="AG Swart"/>
            <person name="Singh M."/>
            <person name="Singh A."/>
            <person name="Seah K."/>
            <person name="Emmerich C."/>
        </authorList>
    </citation>
    <scope>NUCLEOTIDE SEQUENCE</scope>
    <source>
        <strain evidence="1">ATCC30299</strain>
    </source>
</reference>
<organism evidence="1 2">
    <name type="scientific">Blepharisma stoltei</name>
    <dbReference type="NCBI Taxonomy" id="1481888"/>
    <lineage>
        <taxon>Eukaryota</taxon>
        <taxon>Sar</taxon>
        <taxon>Alveolata</taxon>
        <taxon>Ciliophora</taxon>
        <taxon>Postciliodesmatophora</taxon>
        <taxon>Heterotrichea</taxon>
        <taxon>Heterotrichida</taxon>
        <taxon>Blepharismidae</taxon>
        <taxon>Blepharisma</taxon>
    </lineage>
</organism>
<evidence type="ECO:0008006" key="3">
    <source>
        <dbReference type="Google" id="ProtNLM"/>
    </source>
</evidence>
<gene>
    <name evidence="1" type="ORF">BSTOLATCC_MIC241</name>
</gene>
<evidence type="ECO:0000313" key="1">
    <source>
        <dbReference type="EMBL" id="CAG9310028.1"/>
    </source>
</evidence>
<keyword evidence="2" id="KW-1185">Reference proteome</keyword>
<dbReference type="InterPro" id="IPR011043">
    <property type="entry name" value="Gal_Oxase/kelch_b-propeller"/>
</dbReference>
<dbReference type="AlphaFoldDB" id="A0AAU9IP34"/>
<dbReference type="SUPFAM" id="SSF50965">
    <property type="entry name" value="Galactose oxidase, central domain"/>
    <property type="match status" value="1"/>
</dbReference>
<protein>
    <recommendedName>
        <fullName evidence="3">Kelch-like protein</fullName>
    </recommendedName>
</protein>
<accession>A0AAU9IP34</accession>
<evidence type="ECO:0000313" key="2">
    <source>
        <dbReference type="Proteomes" id="UP001162131"/>
    </source>
</evidence>
<name>A0AAU9IP34_9CILI</name>
<dbReference type="InterPro" id="IPR015915">
    <property type="entry name" value="Kelch-typ_b-propeller"/>
</dbReference>
<dbReference type="Gene3D" id="2.120.10.80">
    <property type="entry name" value="Kelch-type beta propeller"/>
    <property type="match status" value="1"/>
</dbReference>
<comment type="caution">
    <text evidence="1">The sequence shown here is derived from an EMBL/GenBank/DDBJ whole genome shotgun (WGS) entry which is preliminary data.</text>
</comment>
<dbReference type="EMBL" id="CAJZBQ010000001">
    <property type="protein sequence ID" value="CAG9310028.1"/>
    <property type="molecule type" value="Genomic_DNA"/>
</dbReference>
<proteinExistence type="predicted"/>
<dbReference type="Proteomes" id="UP001162131">
    <property type="component" value="Unassembled WGS sequence"/>
</dbReference>